<organism evidence="1 2">
    <name type="scientific">Datura stramonium</name>
    <name type="common">Jimsonweed</name>
    <name type="synonym">Common thornapple</name>
    <dbReference type="NCBI Taxonomy" id="4076"/>
    <lineage>
        <taxon>Eukaryota</taxon>
        <taxon>Viridiplantae</taxon>
        <taxon>Streptophyta</taxon>
        <taxon>Embryophyta</taxon>
        <taxon>Tracheophyta</taxon>
        <taxon>Spermatophyta</taxon>
        <taxon>Magnoliopsida</taxon>
        <taxon>eudicotyledons</taxon>
        <taxon>Gunneridae</taxon>
        <taxon>Pentapetalae</taxon>
        <taxon>asterids</taxon>
        <taxon>lamiids</taxon>
        <taxon>Solanales</taxon>
        <taxon>Solanaceae</taxon>
        <taxon>Solanoideae</taxon>
        <taxon>Datureae</taxon>
        <taxon>Datura</taxon>
    </lineage>
</organism>
<name>A0ABS8VL15_DATST</name>
<proteinExistence type="predicted"/>
<keyword evidence="2" id="KW-1185">Reference proteome</keyword>
<comment type="caution">
    <text evidence="1">The sequence shown here is derived from an EMBL/GenBank/DDBJ whole genome shotgun (WGS) entry which is preliminary data.</text>
</comment>
<sequence>LGVVRCFGAQPDKMDGSMTKKNNKSCSHFVKRSIEIARLRKNKCDGSTTNRFMSNDSWQVLKWKDSKVMQGVNEDDEVRLCRCHSNTWPCLAIT</sequence>
<evidence type="ECO:0000313" key="2">
    <source>
        <dbReference type="Proteomes" id="UP000823775"/>
    </source>
</evidence>
<gene>
    <name evidence="1" type="ORF">HAX54_038402</name>
</gene>
<dbReference type="Proteomes" id="UP000823775">
    <property type="component" value="Unassembled WGS sequence"/>
</dbReference>
<protein>
    <submittedName>
        <fullName evidence="1">Uncharacterized protein</fullName>
    </submittedName>
</protein>
<accession>A0ABS8VL15</accession>
<feature type="non-terminal residue" evidence="1">
    <location>
        <position position="1"/>
    </location>
</feature>
<dbReference type="EMBL" id="JACEIK010005236">
    <property type="protein sequence ID" value="MCE0481032.1"/>
    <property type="molecule type" value="Genomic_DNA"/>
</dbReference>
<evidence type="ECO:0000313" key="1">
    <source>
        <dbReference type="EMBL" id="MCE0481032.1"/>
    </source>
</evidence>
<reference evidence="1 2" key="1">
    <citation type="journal article" date="2021" name="BMC Genomics">
        <title>Datura genome reveals duplications of psychoactive alkaloid biosynthetic genes and high mutation rate following tissue culture.</title>
        <authorList>
            <person name="Rajewski A."/>
            <person name="Carter-House D."/>
            <person name="Stajich J."/>
            <person name="Litt A."/>
        </authorList>
    </citation>
    <scope>NUCLEOTIDE SEQUENCE [LARGE SCALE GENOMIC DNA]</scope>
    <source>
        <strain evidence="1">AR-01</strain>
    </source>
</reference>